<dbReference type="Proteomes" id="UP001213907">
    <property type="component" value="Chromosome"/>
</dbReference>
<organism evidence="2 3">
    <name type="scientific">Afipia carboxydohydrogena</name>
    <name type="common">Pseudomonas carboxydohydrogena</name>
    <dbReference type="NCBI Taxonomy" id="290"/>
    <lineage>
        <taxon>Bacteria</taxon>
        <taxon>Pseudomonadati</taxon>
        <taxon>Pseudomonadota</taxon>
        <taxon>Alphaproteobacteria</taxon>
        <taxon>Hyphomicrobiales</taxon>
        <taxon>Nitrobacteraceae</taxon>
        <taxon>Afipia</taxon>
    </lineage>
</organism>
<dbReference type="InterPro" id="IPR018310">
    <property type="entry name" value="Put_endonuclease_Z1-dom"/>
</dbReference>
<dbReference type="EMBL" id="CP113162">
    <property type="protein sequence ID" value="WEF51436.1"/>
    <property type="molecule type" value="Genomic_DNA"/>
</dbReference>
<dbReference type="RefSeq" id="WP_275247037.1">
    <property type="nucleotide sequence ID" value="NZ_BAABDX010000001.1"/>
</dbReference>
<proteinExistence type="predicted"/>
<dbReference type="Pfam" id="PF10593">
    <property type="entry name" value="Z1"/>
    <property type="match status" value="1"/>
</dbReference>
<name>A0ABY8BQ28_AFICR</name>
<protein>
    <submittedName>
        <fullName evidence="2">Z1 domain-containing protein</fullName>
    </submittedName>
</protein>
<accession>A0ABY8BQ28</accession>
<sequence>MQLRTAAPIRNREIIRDGLHTTEALSALANEISDPASLHVIAERAASILEYAIDPVSGDERPSYGLLYGLIQSGKTSVIAITTAMAVDNGFKCIIILTSDLNPLYTQTLRRIRSQLRGLKVFGKSEWDGPAFERQLRTSPFVVVCSKNSDHLSSLIEAFRKIGAANGARGLPALIIDDEADQASLNTHTQKNAAKSTNEISTINKLISDFRAFFRTNTYLQVTATPQALFLQTPDHPYRPSFTVLSTPGPGYVGGEAFFEDDSKLLVPVDIDEVDELKSGHQPRPTHRLPAGIREALLTFFVAAGAKNIQFPQENFSFLCHISHTKIDHRHIVELFERFREDMVNTLAEPAKPPYTKLRSDLTAAYHNLTETEPGLPPFEAVMQKISFLLPAASIKEINSNSHEEIVPDHPYSIFVGGNKLGRGVTIPNLITSYYGRNPKRPNSDTVLQHARMYGYRQKHIGVTRLFLPDKLAEHFRIIHQMEKALRALIERHPQGEFEGICLSSPLQATRRNVLDPNAIGVYVAGGWVNPRYPLRTPATMEATQWLDAKLLRYDGSRLYYVTDVPSVIELIQKCEADPTLGTELWSARTIGAALEKMEVLKGNKAYIRVSRDRELEASRRETQGFYSGGEDTEVPTDAVTLFMYRLKKSAKGEAVWLPQVRFPTGNYAIAFSFE</sequence>
<gene>
    <name evidence="2" type="ORF">AFIC_003025</name>
</gene>
<feature type="domain" description="Putative endonuclease Z1" evidence="1">
    <location>
        <begin position="294"/>
        <end position="493"/>
    </location>
</feature>
<evidence type="ECO:0000313" key="3">
    <source>
        <dbReference type="Proteomes" id="UP001213907"/>
    </source>
</evidence>
<evidence type="ECO:0000259" key="1">
    <source>
        <dbReference type="Pfam" id="PF10593"/>
    </source>
</evidence>
<evidence type="ECO:0000313" key="2">
    <source>
        <dbReference type="EMBL" id="WEF51436.1"/>
    </source>
</evidence>
<keyword evidence="3" id="KW-1185">Reference proteome</keyword>
<reference evidence="2 3" key="1">
    <citation type="submission" date="2022-11" db="EMBL/GenBank/DDBJ databases">
        <authorList>
            <person name="Siebert D."/>
            <person name="Busche T."/>
            <person name="Saydam E."/>
            <person name="Kalinowski J."/>
            <person name="Ruckert C."/>
            <person name="Blombach B."/>
        </authorList>
    </citation>
    <scope>NUCLEOTIDE SEQUENCE [LARGE SCALE GENOMIC DNA]</scope>
    <source>
        <strain evidence="2 3">DSM 1083</strain>
    </source>
</reference>